<evidence type="ECO:0000313" key="2">
    <source>
        <dbReference type="EMBL" id="MST99459.1"/>
    </source>
</evidence>
<keyword evidence="1" id="KW-0732">Signal</keyword>
<comment type="caution">
    <text evidence="2">The sequence shown here is derived from an EMBL/GenBank/DDBJ whole genome shotgun (WGS) entry which is preliminary data.</text>
</comment>
<accession>A0A844GB63</accession>
<reference evidence="2 3" key="1">
    <citation type="submission" date="2019-08" db="EMBL/GenBank/DDBJ databases">
        <title>In-depth cultivation of the pig gut microbiome towards novel bacterial diversity and tailored functional studies.</title>
        <authorList>
            <person name="Wylensek D."/>
            <person name="Hitch T.C.A."/>
            <person name="Clavel T."/>
        </authorList>
    </citation>
    <scope>NUCLEOTIDE SEQUENCE [LARGE SCALE GENOMIC DNA]</scope>
    <source>
        <strain evidence="2 3">BBE-744-WT-12</strain>
    </source>
</reference>
<proteinExistence type="predicted"/>
<keyword evidence="3" id="KW-1185">Reference proteome</keyword>
<dbReference type="AlphaFoldDB" id="A0A844GB63"/>
<dbReference type="EMBL" id="VUNS01000037">
    <property type="protein sequence ID" value="MST99459.1"/>
    <property type="molecule type" value="Genomic_DNA"/>
</dbReference>
<evidence type="ECO:0000313" key="3">
    <source>
        <dbReference type="Proteomes" id="UP000435649"/>
    </source>
</evidence>
<feature type="chain" id="PRO_5032808643" evidence="1">
    <location>
        <begin position="24"/>
        <end position="346"/>
    </location>
</feature>
<protein>
    <submittedName>
        <fullName evidence="2">Uncharacterized protein</fullName>
    </submittedName>
</protein>
<dbReference type="RefSeq" id="WP_154420646.1">
    <property type="nucleotide sequence ID" value="NZ_VUNS01000037.1"/>
</dbReference>
<organism evidence="2 3">
    <name type="scientific">Victivallis lenta</name>
    <dbReference type="NCBI Taxonomy" id="2606640"/>
    <lineage>
        <taxon>Bacteria</taxon>
        <taxon>Pseudomonadati</taxon>
        <taxon>Lentisphaerota</taxon>
        <taxon>Lentisphaeria</taxon>
        <taxon>Victivallales</taxon>
        <taxon>Victivallaceae</taxon>
        <taxon>Victivallis</taxon>
    </lineage>
</organism>
<sequence length="346" mass="38817">MSTNILKMTFCVLLGSLGMSLSAAHIRVFEGHRPTQYSAYVFDTYNNRLFKGQPPYGEPLCYFDRDTKRVYAGRDKTGKILFNYVFDKNYSKLIPGSYPNGKPAMYYDKVRTPPSFRRNSPGGPILAIFYEGRVIQGSSPAGKALITFSDNYKELPEAMMVYIASQLYLKDIGDAVPAPAPKVDTAKVTVPVYKGEPSAKDILVSYKGKKLWEGAGTDGEPDYSVKVIKGVSHVKIYKGLDQTKPAAYTYYKFVLYEGDVSGDDSLGKPLMNYSILNFYRPGEDVPNAVCCFSRNQERLFKGQSAETPGELIFSFPSNENVYINLGTKIFIIYKYFFEQAARDKSK</sequence>
<name>A0A844GB63_9BACT</name>
<feature type="signal peptide" evidence="1">
    <location>
        <begin position="1"/>
        <end position="23"/>
    </location>
</feature>
<evidence type="ECO:0000256" key="1">
    <source>
        <dbReference type="SAM" id="SignalP"/>
    </source>
</evidence>
<gene>
    <name evidence="2" type="ORF">FYJ85_20745</name>
</gene>
<dbReference type="Proteomes" id="UP000435649">
    <property type="component" value="Unassembled WGS sequence"/>
</dbReference>